<accession>A0ABR0E9S2</accession>
<comment type="caution">
    <text evidence="3">The sequence shown here is derived from an EMBL/GenBank/DDBJ whole genome shotgun (WGS) entry which is preliminary data.</text>
</comment>
<reference evidence="3 4" key="1">
    <citation type="journal article" date="2023" name="G3 (Bethesda)">
        <title>A chromosome-level genome assembly of Zasmidium syzygii isolated from banana leaves.</title>
        <authorList>
            <person name="van Westerhoven A.C."/>
            <person name="Mehrabi R."/>
            <person name="Talebi R."/>
            <person name="Steentjes M.B.F."/>
            <person name="Corcolon B."/>
            <person name="Chong P.A."/>
            <person name="Kema G.H.J."/>
            <person name="Seidl M.F."/>
        </authorList>
    </citation>
    <scope>NUCLEOTIDE SEQUENCE [LARGE SCALE GENOMIC DNA]</scope>
    <source>
        <strain evidence="3 4">P124</strain>
    </source>
</reference>
<feature type="compositionally biased region" description="Acidic residues" evidence="1">
    <location>
        <begin position="46"/>
        <end position="61"/>
    </location>
</feature>
<feature type="region of interest" description="Disordered" evidence="1">
    <location>
        <begin position="114"/>
        <end position="152"/>
    </location>
</feature>
<feature type="domain" description="RapZ C-terminal" evidence="2">
    <location>
        <begin position="74"/>
        <end position="116"/>
    </location>
</feature>
<gene>
    <name evidence="3" type="ORF">PRZ48_010839</name>
</gene>
<dbReference type="Pfam" id="PF22740">
    <property type="entry name" value="PapZ_C"/>
    <property type="match status" value="1"/>
</dbReference>
<evidence type="ECO:0000313" key="3">
    <source>
        <dbReference type="EMBL" id="KAK4498182.1"/>
    </source>
</evidence>
<feature type="region of interest" description="Disordered" evidence="1">
    <location>
        <begin position="1"/>
        <end position="74"/>
    </location>
</feature>
<name>A0ABR0E9S2_ZASCE</name>
<protein>
    <recommendedName>
        <fullName evidence="2">RapZ C-terminal domain-containing protein</fullName>
    </recommendedName>
</protein>
<dbReference type="InterPro" id="IPR053931">
    <property type="entry name" value="RapZ_C"/>
</dbReference>
<evidence type="ECO:0000313" key="4">
    <source>
        <dbReference type="Proteomes" id="UP001305779"/>
    </source>
</evidence>
<sequence>MEEILQVGQGGASHEGVSKQASQPEETCFVAEASEDNPSDNQTRESDDEEAQAQYDSDQEEPNSSSGEIEPESDSRLLRISCFCERGRHRSVAFAEELGRMAWPRGWGVLVQHRDVDGQGGGRKRNGRSGRDGKRGGKRGLAFGFGSDGEEL</sequence>
<dbReference type="EMBL" id="JAXOVC010000008">
    <property type="protein sequence ID" value="KAK4498182.1"/>
    <property type="molecule type" value="Genomic_DNA"/>
</dbReference>
<proteinExistence type="predicted"/>
<keyword evidence="4" id="KW-1185">Reference proteome</keyword>
<dbReference type="Proteomes" id="UP001305779">
    <property type="component" value="Unassembled WGS sequence"/>
</dbReference>
<evidence type="ECO:0000259" key="2">
    <source>
        <dbReference type="Pfam" id="PF22740"/>
    </source>
</evidence>
<evidence type="ECO:0000256" key="1">
    <source>
        <dbReference type="SAM" id="MobiDB-lite"/>
    </source>
</evidence>
<organism evidence="3 4">
    <name type="scientific">Zasmidium cellare</name>
    <name type="common">Wine cellar mold</name>
    <name type="synonym">Racodium cellare</name>
    <dbReference type="NCBI Taxonomy" id="395010"/>
    <lineage>
        <taxon>Eukaryota</taxon>
        <taxon>Fungi</taxon>
        <taxon>Dikarya</taxon>
        <taxon>Ascomycota</taxon>
        <taxon>Pezizomycotina</taxon>
        <taxon>Dothideomycetes</taxon>
        <taxon>Dothideomycetidae</taxon>
        <taxon>Mycosphaerellales</taxon>
        <taxon>Mycosphaerellaceae</taxon>
        <taxon>Zasmidium</taxon>
    </lineage>
</organism>